<dbReference type="Pfam" id="PF00004">
    <property type="entry name" value="AAA"/>
    <property type="match status" value="1"/>
</dbReference>
<feature type="region of interest" description="Disordered" evidence="2">
    <location>
        <begin position="1"/>
        <end position="63"/>
    </location>
</feature>
<dbReference type="Gene3D" id="3.40.50.300">
    <property type="entry name" value="P-loop containing nucleotide triphosphate hydrolases"/>
    <property type="match status" value="1"/>
</dbReference>
<evidence type="ECO:0000256" key="1">
    <source>
        <dbReference type="SAM" id="Coils"/>
    </source>
</evidence>
<dbReference type="GO" id="GO:0016887">
    <property type="term" value="F:ATP hydrolysis activity"/>
    <property type="evidence" value="ECO:0007669"/>
    <property type="project" value="InterPro"/>
</dbReference>
<feature type="coiled-coil region" evidence="1">
    <location>
        <begin position="185"/>
        <end position="212"/>
    </location>
</feature>
<feature type="region of interest" description="Disordered" evidence="2">
    <location>
        <begin position="376"/>
        <end position="433"/>
    </location>
</feature>
<reference evidence="5" key="1">
    <citation type="submission" date="2019-06" db="EMBL/GenBank/DDBJ databases">
        <authorList>
            <person name="Broberg M."/>
        </authorList>
    </citation>
    <scope>NUCLEOTIDE SEQUENCE [LARGE SCALE GENOMIC DNA]</scope>
</reference>
<evidence type="ECO:0000256" key="2">
    <source>
        <dbReference type="SAM" id="MobiDB-lite"/>
    </source>
</evidence>
<accession>A0A9N9Z966</accession>
<feature type="compositionally biased region" description="Acidic residues" evidence="2">
    <location>
        <begin position="385"/>
        <end position="410"/>
    </location>
</feature>
<evidence type="ECO:0000313" key="5">
    <source>
        <dbReference type="Proteomes" id="UP000775872"/>
    </source>
</evidence>
<feature type="domain" description="AAA+ ATPase" evidence="3">
    <location>
        <begin position="510"/>
        <end position="637"/>
    </location>
</feature>
<sequence length="718" mass="80879">MTADSQSPSKGEPKDVVTPSQVTDSSPEATPAADKTTDAQEESKPASETEGDDEKSKEKEVLPVGSVTAGHNLFAKYDKDGKRSWSATMPTHIEEAAENDETKKFAVIVRKLAPKEADSSKPLIVDSIIIQSPHLKTELGKLFKDYPGIVIDVSRLILHAPFAPFVHCWDEFVAATEHAKGELAKEHLTLLRDILEEELKETLQAREDFIKTKAVDWAHVWTLFKPGCLIWGSKNGQPAAFKFTRGEYGENSCGRFYGLHCKHIDWDGKTLGWTNAVQKIQEYIGSVPLTDMSCFPLEMHPQLEQATASLYARGKVFESLAGYNYKFYKGMALWWDSDTQKIRQEVVDSRIVVDAVNWANQVPDLSFTTSKALGNDGCCNRNNGSDDESEDGDDDENNEDESDDDEDESEGSYSDVGADFNDKTESKKKQKPTLSDDKLILTSPMIRGYSLKNRRWMEFFIHDISEIKFAENAFESLVLNQDKKDLILAFAQSQTQFKSKFDDVVSGKGRGIVMLLAGGPGIGKTLTAETVAEEMRVPLYSMSANDLGQSSWQMEWNLKKILSMVSAWNAVLLLDECDVYLEARSSHDVQRNSIVSVFLRMLEYYEGILFMTTNRVQTIDTAFKSRIHLTLQYPNLDATARERVWRTFLDRSVGQDKLIQEDKSHQVTDEDIRTLGKLDINGREIKNILKMANLLAWQKKEPLSMAHLEKVLKIQDAM</sequence>
<dbReference type="SMART" id="SM00382">
    <property type="entry name" value="AAA"/>
    <property type="match status" value="1"/>
</dbReference>
<gene>
    <name evidence="4" type="ORF">CSOL1703_00014602</name>
</gene>
<dbReference type="Pfam" id="PF22942">
    <property type="entry name" value="DUF7025"/>
    <property type="match status" value="1"/>
</dbReference>
<evidence type="ECO:0000313" key="4">
    <source>
        <dbReference type="EMBL" id="CAH0051281.1"/>
    </source>
</evidence>
<evidence type="ECO:0000259" key="3">
    <source>
        <dbReference type="SMART" id="SM00382"/>
    </source>
</evidence>
<protein>
    <recommendedName>
        <fullName evidence="3">AAA+ ATPase domain-containing protein</fullName>
    </recommendedName>
</protein>
<dbReference type="CDD" id="cd19481">
    <property type="entry name" value="RecA-like_protease"/>
    <property type="match status" value="1"/>
</dbReference>
<dbReference type="SUPFAM" id="SSF52540">
    <property type="entry name" value="P-loop containing nucleoside triphosphate hydrolases"/>
    <property type="match status" value="1"/>
</dbReference>
<feature type="compositionally biased region" description="Polar residues" evidence="2">
    <location>
        <begin position="18"/>
        <end position="28"/>
    </location>
</feature>
<dbReference type="GO" id="GO:0005524">
    <property type="term" value="F:ATP binding"/>
    <property type="evidence" value="ECO:0007669"/>
    <property type="project" value="InterPro"/>
</dbReference>
<dbReference type="AlphaFoldDB" id="A0A9N9Z966"/>
<organism evidence="4 5">
    <name type="scientific">Clonostachys solani</name>
    <dbReference type="NCBI Taxonomy" id="160281"/>
    <lineage>
        <taxon>Eukaryota</taxon>
        <taxon>Fungi</taxon>
        <taxon>Dikarya</taxon>
        <taxon>Ascomycota</taxon>
        <taxon>Pezizomycotina</taxon>
        <taxon>Sordariomycetes</taxon>
        <taxon>Hypocreomycetidae</taxon>
        <taxon>Hypocreales</taxon>
        <taxon>Bionectriaceae</taxon>
        <taxon>Clonostachys</taxon>
    </lineage>
</organism>
<comment type="caution">
    <text evidence="4">The sequence shown here is derived from an EMBL/GenBank/DDBJ whole genome shotgun (WGS) entry which is preliminary data.</text>
</comment>
<dbReference type="InterPro" id="IPR054289">
    <property type="entry name" value="DUF7025"/>
</dbReference>
<reference evidence="4 5" key="2">
    <citation type="submission" date="2021-10" db="EMBL/GenBank/DDBJ databases">
        <authorList>
            <person name="Piombo E."/>
        </authorList>
    </citation>
    <scope>NUCLEOTIDE SEQUENCE [LARGE SCALE GENOMIC DNA]</scope>
</reference>
<dbReference type="OrthoDB" id="10042665at2759"/>
<proteinExistence type="predicted"/>
<dbReference type="InterPro" id="IPR027417">
    <property type="entry name" value="P-loop_NTPase"/>
</dbReference>
<keyword evidence="1" id="KW-0175">Coiled coil</keyword>
<feature type="compositionally biased region" description="Basic and acidic residues" evidence="2">
    <location>
        <begin position="35"/>
        <end position="47"/>
    </location>
</feature>
<dbReference type="PANTHER" id="PTHR46411">
    <property type="entry name" value="FAMILY ATPASE, PUTATIVE-RELATED"/>
    <property type="match status" value="1"/>
</dbReference>
<dbReference type="InterPro" id="IPR003593">
    <property type="entry name" value="AAA+_ATPase"/>
</dbReference>
<name>A0A9N9Z966_9HYPO</name>
<keyword evidence="5" id="KW-1185">Reference proteome</keyword>
<dbReference type="EMBL" id="CABFOC020000040">
    <property type="protein sequence ID" value="CAH0051281.1"/>
    <property type="molecule type" value="Genomic_DNA"/>
</dbReference>
<dbReference type="PANTHER" id="PTHR46411:SF3">
    <property type="entry name" value="AAA+ ATPASE DOMAIN-CONTAINING PROTEIN"/>
    <property type="match status" value="1"/>
</dbReference>
<dbReference type="InterPro" id="IPR003959">
    <property type="entry name" value="ATPase_AAA_core"/>
</dbReference>
<dbReference type="Proteomes" id="UP000775872">
    <property type="component" value="Unassembled WGS sequence"/>
</dbReference>